<reference evidence="1 2" key="1">
    <citation type="submission" date="2018-08" db="EMBL/GenBank/DDBJ databases">
        <title>Erythrobacter zhengii sp.nov., a bacterium isolated from deep-sea sediment.</title>
        <authorList>
            <person name="Fang C."/>
            <person name="Wu Y.-H."/>
            <person name="Sun C."/>
            <person name="Wang H."/>
            <person name="Cheng H."/>
            <person name="Meng F.-X."/>
            <person name="Wang C.-S."/>
            <person name="Xu X.-W."/>
        </authorList>
    </citation>
    <scope>NUCLEOTIDE SEQUENCE [LARGE SCALE GENOMIC DNA]</scope>
    <source>
        <strain evidence="1 2">CCTCC AB 2015396</strain>
    </source>
</reference>
<sequence length="70" mass="7509">MNDDLEPLLVEVRASTSDFRADIESMRASVDSSLVGGFEKAGSVLERGLLGAIRRGSLGFDDLKQVALRA</sequence>
<gene>
    <name evidence="1" type="ORF">D2V17_03690</name>
</gene>
<protein>
    <submittedName>
        <fullName evidence="1">Tail tape measure protein</fullName>
    </submittedName>
</protein>
<keyword evidence="2" id="KW-1185">Reference proteome</keyword>
<organism evidence="1 2">
    <name type="scientific">Aurantiacibacter xanthus</name>
    <dbReference type="NCBI Taxonomy" id="1784712"/>
    <lineage>
        <taxon>Bacteria</taxon>
        <taxon>Pseudomonadati</taxon>
        <taxon>Pseudomonadota</taxon>
        <taxon>Alphaproteobacteria</taxon>
        <taxon>Sphingomonadales</taxon>
        <taxon>Erythrobacteraceae</taxon>
        <taxon>Aurantiacibacter</taxon>
    </lineage>
</organism>
<feature type="non-terminal residue" evidence="1">
    <location>
        <position position="70"/>
    </location>
</feature>
<name>A0A3A1PAV1_9SPHN</name>
<evidence type="ECO:0000313" key="2">
    <source>
        <dbReference type="Proteomes" id="UP000265366"/>
    </source>
</evidence>
<dbReference type="AlphaFoldDB" id="A0A3A1PAV1"/>
<comment type="caution">
    <text evidence="1">The sequence shown here is derived from an EMBL/GenBank/DDBJ whole genome shotgun (WGS) entry which is preliminary data.</text>
</comment>
<dbReference type="Proteomes" id="UP000265366">
    <property type="component" value="Unassembled WGS sequence"/>
</dbReference>
<dbReference type="EMBL" id="QXFM01000029">
    <property type="protein sequence ID" value="RIV90925.1"/>
    <property type="molecule type" value="Genomic_DNA"/>
</dbReference>
<proteinExistence type="predicted"/>
<evidence type="ECO:0000313" key="1">
    <source>
        <dbReference type="EMBL" id="RIV90925.1"/>
    </source>
</evidence>
<accession>A0A3A1PAV1</accession>